<dbReference type="SUPFAM" id="SSF50443">
    <property type="entry name" value="FucI/AraA C-terminal domain-like"/>
    <property type="match status" value="1"/>
</dbReference>
<evidence type="ECO:0000256" key="1">
    <source>
        <dbReference type="ARBA" id="ARBA00022723"/>
    </source>
</evidence>
<comment type="caution">
    <text evidence="7">The sequence shown here is derived from an EMBL/GenBank/DDBJ whole genome shotgun (WGS) entry which is preliminary data.</text>
</comment>
<evidence type="ECO:0000256" key="2">
    <source>
        <dbReference type="ARBA" id="ARBA00022935"/>
    </source>
</evidence>
<dbReference type="CDD" id="cd00578">
    <property type="entry name" value="L-fuc_L-ara-isomerases"/>
    <property type="match status" value="1"/>
</dbReference>
<accession>A0ABS6KDQ6</accession>
<dbReference type="Gene3D" id="3.40.50.10940">
    <property type="match status" value="1"/>
</dbReference>
<dbReference type="Pfam" id="PF11762">
    <property type="entry name" value="Arabinose_Iso_C"/>
    <property type="match status" value="1"/>
</dbReference>
<dbReference type="RefSeq" id="WP_158352024.1">
    <property type="nucleotide sequence ID" value="NZ_JAHQCX010000022.1"/>
</dbReference>
<keyword evidence="3" id="KW-0464">Manganese</keyword>
<dbReference type="InterPro" id="IPR004216">
    <property type="entry name" value="Fuc/Ara_isomerase_C"/>
</dbReference>
<sequence>MVERLKQRNARIGVFGVAHPVYWGQFPGLEEQLMKYHEEFKKIVYENGVDVVDFGMIDYSEKAFAAVEEIKGGRIDILFCNMLTYATSSVFAPIIRALDIPIILVALQPRRQLECEEANTRQQLENDNICSVPEFTGVAIRMGKKVQDVIIGVLYDDNEAKTNISEWCEIAKVLHDLKGARFGLMGHVLEAMYDMHADPTAIADAFGVHVPLLEVDDVLAVYETVTEEEIEEKSRLILECFDTPVPVSDPLTMKLTEEDLYNASKTAVTLDKFVEKYNLTGLAYYYNGRPDSNHRQVVSSFIVGNSLLNAEGIPMCGEFDIKTCIAMFIMDRLNIGGSFAEFHPFDFDEDYIMVGHDGPHHIAIADGKPVLRSLKKFHGKPGSGASIEFKIKEGPITMLGITQSYDGKFKFILGEGISKHGPIPPTGNTNTRGFFEPTTKEYIKKWVMAGPTHHYALGVGHHADTIAKIAEVLHIDYEIIKS</sequence>
<dbReference type="InterPro" id="IPR009015">
    <property type="entry name" value="Fucose_isomerase_N/cen_sf"/>
</dbReference>
<evidence type="ECO:0000256" key="4">
    <source>
        <dbReference type="ARBA" id="ARBA00023235"/>
    </source>
</evidence>
<dbReference type="InterPro" id="IPR024664">
    <property type="entry name" value="Ara_Isoase_C"/>
</dbReference>
<keyword evidence="4 7" id="KW-0413">Isomerase</keyword>
<feature type="domain" description="L-arabinose isomerase C-terminal" evidence="6">
    <location>
        <begin position="337"/>
        <end position="475"/>
    </location>
</feature>
<organism evidence="7 8">
    <name type="scientific">Diplocloster modestus</name>
    <dbReference type="NCBI Taxonomy" id="2850322"/>
    <lineage>
        <taxon>Bacteria</taxon>
        <taxon>Bacillati</taxon>
        <taxon>Bacillota</taxon>
        <taxon>Clostridia</taxon>
        <taxon>Lachnospirales</taxon>
        <taxon>Lachnospiraceae</taxon>
        <taxon>Diplocloster</taxon>
    </lineage>
</organism>
<dbReference type="GO" id="GO:0016853">
    <property type="term" value="F:isomerase activity"/>
    <property type="evidence" value="ECO:0007669"/>
    <property type="project" value="UniProtKB-KW"/>
</dbReference>
<keyword evidence="5" id="KW-0119">Carbohydrate metabolism</keyword>
<evidence type="ECO:0000256" key="3">
    <source>
        <dbReference type="ARBA" id="ARBA00023211"/>
    </source>
</evidence>
<protein>
    <submittedName>
        <fullName evidence="7">L-fucose/L-arabinose isomerase family protein</fullName>
    </submittedName>
</protein>
<keyword evidence="2" id="KW-0054">Arabinose catabolism</keyword>
<keyword evidence="8" id="KW-1185">Reference proteome</keyword>
<dbReference type="PANTHER" id="PTHR38464">
    <property type="entry name" value="L-ARABINOSE ISOMERASE"/>
    <property type="match status" value="1"/>
</dbReference>
<evidence type="ECO:0000259" key="6">
    <source>
        <dbReference type="Pfam" id="PF11762"/>
    </source>
</evidence>
<dbReference type="InterPro" id="IPR003762">
    <property type="entry name" value="Lara_isomerase"/>
</dbReference>
<dbReference type="Proteomes" id="UP001314681">
    <property type="component" value="Unassembled WGS sequence"/>
</dbReference>
<name>A0ABS6KDQ6_9FIRM</name>
<reference evidence="7 8" key="1">
    <citation type="submission" date="2021-06" db="EMBL/GenBank/DDBJ databases">
        <title>Description of novel taxa of the family Lachnospiraceae.</title>
        <authorList>
            <person name="Chaplin A.V."/>
            <person name="Sokolova S.R."/>
            <person name="Pikina A.P."/>
            <person name="Korzhanova M."/>
            <person name="Belova V."/>
            <person name="Korostin D."/>
            <person name="Efimov B.A."/>
        </authorList>
    </citation>
    <scope>NUCLEOTIDE SEQUENCE [LARGE SCALE GENOMIC DNA]</scope>
    <source>
        <strain evidence="7 8">ASD4241</strain>
    </source>
</reference>
<dbReference type="SUPFAM" id="SSF53743">
    <property type="entry name" value="FucI/AraA N-terminal and middle domains"/>
    <property type="match status" value="1"/>
</dbReference>
<proteinExistence type="predicted"/>
<dbReference type="PANTHER" id="PTHR38464:SF1">
    <property type="entry name" value="L-ARABINOSE ISOMERASE"/>
    <property type="match status" value="1"/>
</dbReference>
<gene>
    <name evidence="7" type="ORF">KTH90_21880</name>
</gene>
<evidence type="ECO:0000313" key="7">
    <source>
        <dbReference type="EMBL" id="MBU9728644.1"/>
    </source>
</evidence>
<evidence type="ECO:0000256" key="5">
    <source>
        <dbReference type="ARBA" id="ARBA00023277"/>
    </source>
</evidence>
<evidence type="ECO:0000313" key="8">
    <source>
        <dbReference type="Proteomes" id="UP001314681"/>
    </source>
</evidence>
<dbReference type="EMBL" id="JAHQCX010000022">
    <property type="protein sequence ID" value="MBU9728644.1"/>
    <property type="molecule type" value="Genomic_DNA"/>
</dbReference>
<keyword evidence="1" id="KW-0479">Metal-binding</keyword>
<dbReference type="InterPro" id="IPR038583">
    <property type="entry name" value="AraA_N_sf"/>
</dbReference>